<reference evidence="2 3" key="1">
    <citation type="submission" date="2021-06" db="EMBL/GenBank/DDBJ databases">
        <authorList>
            <person name="Kallberg Y."/>
            <person name="Tangrot J."/>
            <person name="Rosling A."/>
        </authorList>
    </citation>
    <scope>NUCLEOTIDE SEQUENCE [LARGE SCALE GENOMIC DNA]</scope>
    <source>
        <strain evidence="2 3">120-4 pot B 10/14</strain>
    </source>
</reference>
<protein>
    <submittedName>
        <fullName evidence="2">17909_t:CDS:1</fullName>
    </submittedName>
</protein>
<keyword evidence="3" id="KW-1185">Reference proteome</keyword>
<comment type="caution">
    <text evidence="2">The sequence shown here is derived from an EMBL/GenBank/DDBJ whole genome shotgun (WGS) entry which is preliminary data.</text>
</comment>
<accession>A0ABN7X8E4</accession>
<evidence type="ECO:0000313" key="2">
    <source>
        <dbReference type="EMBL" id="CAG8849022.1"/>
    </source>
</evidence>
<evidence type="ECO:0000313" key="3">
    <source>
        <dbReference type="Proteomes" id="UP000789901"/>
    </source>
</evidence>
<dbReference type="Proteomes" id="UP000789901">
    <property type="component" value="Unassembled WGS sequence"/>
</dbReference>
<evidence type="ECO:0000256" key="1">
    <source>
        <dbReference type="SAM" id="MobiDB-lite"/>
    </source>
</evidence>
<sequence length="225" mass="26089">MSGHNIEGDYIESLNDDYSDFESVNSENSEVSNLDFTDFSFLLSQQHFLVRFETLRVFIFLSLARYIISWHRANDIYSLILNNMVRLICVENGLDLSVSSFSWVVFSDNSLIDLNFQTVVEAYGYNPSHEDFSLKTFLEQEIIFLDLSSGPDHSPDIPEEPGYRYSSDDSDDSMVVESNEISCEYFDGQNFSYLDDYKCRFCKRCVCNCWNSFSSIDDVDSDFDY</sequence>
<organism evidence="2 3">
    <name type="scientific">Gigaspora margarita</name>
    <dbReference type="NCBI Taxonomy" id="4874"/>
    <lineage>
        <taxon>Eukaryota</taxon>
        <taxon>Fungi</taxon>
        <taxon>Fungi incertae sedis</taxon>
        <taxon>Mucoromycota</taxon>
        <taxon>Glomeromycotina</taxon>
        <taxon>Glomeromycetes</taxon>
        <taxon>Diversisporales</taxon>
        <taxon>Gigasporaceae</taxon>
        <taxon>Gigaspora</taxon>
    </lineage>
</organism>
<gene>
    <name evidence="2" type="ORF">GMARGA_LOCUS39484</name>
</gene>
<proteinExistence type="predicted"/>
<name>A0ABN7X8E4_GIGMA</name>
<feature type="region of interest" description="Disordered" evidence="1">
    <location>
        <begin position="149"/>
        <end position="170"/>
    </location>
</feature>
<dbReference type="EMBL" id="CAJVQB010094451">
    <property type="protein sequence ID" value="CAG8849022.1"/>
    <property type="molecule type" value="Genomic_DNA"/>
</dbReference>
<feature type="non-terminal residue" evidence="2">
    <location>
        <position position="225"/>
    </location>
</feature>